<keyword evidence="2" id="KW-0732">Signal</keyword>
<feature type="compositionally biased region" description="Gly residues" evidence="1">
    <location>
        <begin position="76"/>
        <end position="91"/>
    </location>
</feature>
<proteinExistence type="predicted"/>
<feature type="compositionally biased region" description="Gly residues" evidence="1">
    <location>
        <begin position="56"/>
        <end position="68"/>
    </location>
</feature>
<evidence type="ECO:0000313" key="3">
    <source>
        <dbReference type="EMBL" id="MFI2472421.1"/>
    </source>
</evidence>
<comment type="caution">
    <text evidence="3">The sequence shown here is derived from an EMBL/GenBank/DDBJ whole genome shotgun (WGS) entry which is preliminary data.</text>
</comment>
<evidence type="ECO:0000256" key="2">
    <source>
        <dbReference type="SAM" id="SignalP"/>
    </source>
</evidence>
<dbReference type="EMBL" id="JBIRYO010000002">
    <property type="protein sequence ID" value="MFI2472421.1"/>
    <property type="molecule type" value="Genomic_DNA"/>
</dbReference>
<sequence length="100" mass="8980">MKRLVVMAGFAVAVGLGAPAAVAAPGLPLVPIDVDPGGPPRVDFGSGAPVLDFGSGEAGTGIDLGSGEVGFPSGSAGSGSGGSGSASGSGTGSARPGSAG</sequence>
<keyword evidence="4" id="KW-1185">Reference proteome</keyword>
<feature type="signal peptide" evidence="2">
    <location>
        <begin position="1"/>
        <end position="23"/>
    </location>
</feature>
<reference evidence="3 4" key="1">
    <citation type="submission" date="2024-10" db="EMBL/GenBank/DDBJ databases">
        <title>The Natural Products Discovery Center: Release of the First 8490 Sequenced Strains for Exploring Actinobacteria Biosynthetic Diversity.</title>
        <authorList>
            <person name="Kalkreuter E."/>
            <person name="Kautsar S.A."/>
            <person name="Yang D."/>
            <person name="Bader C.D."/>
            <person name="Teijaro C.N."/>
            <person name="Fluegel L."/>
            <person name="Davis C.M."/>
            <person name="Simpson J.R."/>
            <person name="Lauterbach L."/>
            <person name="Steele A.D."/>
            <person name="Gui C."/>
            <person name="Meng S."/>
            <person name="Li G."/>
            <person name="Viehrig K."/>
            <person name="Ye F."/>
            <person name="Su P."/>
            <person name="Kiefer A.F."/>
            <person name="Nichols A."/>
            <person name="Cepeda A.J."/>
            <person name="Yan W."/>
            <person name="Fan B."/>
            <person name="Jiang Y."/>
            <person name="Adhikari A."/>
            <person name="Zheng C.-J."/>
            <person name="Schuster L."/>
            <person name="Cowan T.M."/>
            <person name="Smanski M.J."/>
            <person name="Chevrette M.G."/>
            <person name="De Carvalho L.P.S."/>
            <person name="Shen B."/>
        </authorList>
    </citation>
    <scope>NUCLEOTIDE SEQUENCE [LARGE SCALE GENOMIC DNA]</scope>
    <source>
        <strain evidence="3 4">NPDC019275</strain>
    </source>
</reference>
<feature type="region of interest" description="Disordered" evidence="1">
    <location>
        <begin position="55"/>
        <end position="100"/>
    </location>
</feature>
<name>A0ABW7WUA3_9NOCA</name>
<gene>
    <name evidence="3" type="ORF">ACH49W_03510</name>
</gene>
<dbReference type="RefSeq" id="WP_357409541.1">
    <property type="nucleotide sequence ID" value="NZ_JBEYCD010000016.1"/>
</dbReference>
<dbReference type="Proteomes" id="UP001611415">
    <property type="component" value="Unassembled WGS sequence"/>
</dbReference>
<evidence type="ECO:0000256" key="1">
    <source>
        <dbReference type="SAM" id="MobiDB-lite"/>
    </source>
</evidence>
<protein>
    <submittedName>
        <fullName evidence="3">Uncharacterized protein</fullName>
    </submittedName>
</protein>
<organism evidence="3 4">
    <name type="scientific">Nocardia xishanensis</name>
    <dbReference type="NCBI Taxonomy" id="238964"/>
    <lineage>
        <taxon>Bacteria</taxon>
        <taxon>Bacillati</taxon>
        <taxon>Actinomycetota</taxon>
        <taxon>Actinomycetes</taxon>
        <taxon>Mycobacteriales</taxon>
        <taxon>Nocardiaceae</taxon>
        <taxon>Nocardia</taxon>
    </lineage>
</organism>
<feature type="chain" id="PRO_5045459665" evidence="2">
    <location>
        <begin position="24"/>
        <end position="100"/>
    </location>
</feature>
<accession>A0ABW7WUA3</accession>
<evidence type="ECO:0000313" key="4">
    <source>
        <dbReference type="Proteomes" id="UP001611415"/>
    </source>
</evidence>